<feature type="compositionally biased region" description="Basic and acidic residues" evidence="1">
    <location>
        <begin position="23"/>
        <end position="35"/>
    </location>
</feature>
<sequence>MPPTSDEEMKLLEEDFLSARVHDKTKTKETLESTRSRKCRSSGPTGSRRTKESRVFIVRRWQFFSLSLAVIRPQSSSPLRH</sequence>
<evidence type="ECO:0000313" key="2">
    <source>
        <dbReference type="EMBL" id="KAA8518579.1"/>
    </source>
</evidence>
<feature type="region of interest" description="Disordered" evidence="1">
    <location>
        <begin position="23"/>
        <end position="51"/>
    </location>
</feature>
<protein>
    <submittedName>
        <fullName evidence="2">Uncharacterized protein</fullName>
    </submittedName>
</protein>
<name>A0A5J4ZKT0_9ASTE</name>
<organism evidence="2 3">
    <name type="scientific">Nyssa sinensis</name>
    <dbReference type="NCBI Taxonomy" id="561372"/>
    <lineage>
        <taxon>Eukaryota</taxon>
        <taxon>Viridiplantae</taxon>
        <taxon>Streptophyta</taxon>
        <taxon>Embryophyta</taxon>
        <taxon>Tracheophyta</taxon>
        <taxon>Spermatophyta</taxon>
        <taxon>Magnoliopsida</taxon>
        <taxon>eudicotyledons</taxon>
        <taxon>Gunneridae</taxon>
        <taxon>Pentapetalae</taxon>
        <taxon>asterids</taxon>
        <taxon>Cornales</taxon>
        <taxon>Nyssaceae</taxon>
        <taxon>Nyssa</taxon>
    </lineage>
</organism>
<accession>A0A5J4ZKT0</accession>
<dbReference type="EMBL" id="CM018050">
    <property type="protein sequence ID" value="KAA8518579.1"/>
    <property type="molecule type" value="Genomic_DNA"/>
</dbReference>
<keyword evidence="3" id="KW-1185">Reference proteome</keyword>
<evidence type="ECO:0000313" key="3">
    <source>
        <dbReference type="Proteomes" id="UP000325577"/>
    </source>
</evidence>
<dbReference type="Proteomes" id="UP000325577">
    <property type="component" value="Linkage Group LG7"/>
</dbReference>
<proteinExistence type="predicted"/>
<reference evidence="2 3" key="1">
    <citation type="submission" date="2019-09" db="EMBL/GenBank/DDBJ databases">
        <title>A chromosome-level genome assembly of the Chinese tupelo Nyssa sinensis.</title>
        <authorList>
            <person name="Yang X."/>
            <person name="Kang M."/>
            <person name="Yang Y."/>
            <person name="Xiong H."/>
            <person name="Wang M."/>
            <person name="Zhang Z."/>
            <person name="Wang Z."/>
            <person name="Wu H."/>
            <person name="Ma T."/>
            <person name="Liu J."/>
            <person name="Xi Z."/>
        </authorList>
    </citation>
    <scope>NUCLEOTIDE SEQUENCE [LARGE SCALE GENOMIC DNA]</scope>
    <source>
        <strain evidence="2">J267</strain>
        <tissue evidence="2">Leaf</tissue>
    </source>
</reference>
<dbReference type="AlphaFoldDB" id="A0A5J4ZKT0"/>
<evidence type="ECO:0000256" key="1">
    <source>
        <dbReference type="SAM" id="MobiDB-lite"/>
    </source>
</evidence>
<gene>
    <name evidence="2" type="ORF">F0562_016053</name>
</gene>